<evidence type="ECO:0000259" key="3">
    <source>
        <dbReference type="Pfam" id="PF01433"/>
    </source>
</evidence>
<dbReference type="Proteomes" id="UP000078546">
    <property type="component" value="Unassembled WGS sequence"/>
</dbReference>
<dbReference type="GO" id="GO:0016020">
    <property type="term" value="C:membrane"/>
    <property type="evidence" value="ECO:0007669"/>
    <property type="project" value="TreeGrafter"/>
</dbReference>
<evidence type="ECO:0000313" key="4">
    <source>
        <dbReference type="EMBL" id="SBS86247.1"/>
    </source>
</evidence>
<evidence type="ECO:0000256" key="2">
    <source>
        <dbReference type="SAM" id="Phobius"/>
    </source>
</evidence>
<feature type="transmembrane region" description="Helical" evidence="2">
    <location>
        <begin position="403"/>
        <end position="425"/>
    </location>
</feature>
<dbReference type="GO" id="GO:0005737">
    <property type="term" value="C:cytoplasm"/>
    <property type="evidence" value="ECO:0007669"/>
    <property type="project" value="TreeGrafter"/>
</dbReference>
<feature type="transmembrane region" description="Helical" evidence="2">
    <location>
        <begin position="446"/>
        <end position="466"/>
    </location>
</feature>
<proteinExistence type="predicted"/>
<name>A0A1A8WXU3_PLAOA</name>
<gene>
    <name evidence="5" type="ORF">POVCU1_033520</name>
    <name evidence="4" type="ORF">POVCU2_0036060</name>
</gene>
<dbReference type="GO" id="GO:0042277">
    <property type="term" value="F:peptide binding"/>
    <property type="evidence" value="ECO:0007669"/>
    <property type="project" value="TreeGrafter"/>
</dbReference>
<reference evidence="5" key="1">
    <citation type="submission" date="2016-05" db="EMBL/GenBank/DDBJ databases">
        <authorList>
            <person name="Lavstsen T."/>
            <person name="Jespersen J.S."/>
        </authorList>
    </citation>
    <scope>NUCLEOTIDE SEQUENCE [LARGE SCALE GENOMIC DNA]</scope>
</reference>
<dbReference type="GO" id="GO:0070006">
    <property type="term" value="F:metalloaminopeptidase activity"/>
    <property type="evidence" value="ECO:0007669"/>
    <property type="project" value="TreeGrafter"/>
</dbReference>
<dbReference type="GO" id="GO:0008270">
    <property type="term" value="F:zinc ion binding"/>
    <property type="evidence" value="ECO:0007669"/>
    <property type="project" value="InterPro"/>
</dbReference>
<evidence type="ECO:0000313" key="5">
    <source>
        <dbReference type="EMBL" id="SBS96698.1"/>
    </source>
</evidence>
<keyword evidence="2" id="KW-0812">Transmembrane</keyword>
<evidence type="ECO:0000313" key="6">
    <source>
        <dbReference type="Proteomes" id="UP000078546"/>
    </source>
</evidence>
<dbReference type="EMBL" id="FLQV01000616">
    <property type="protein sequence ID" value="SBS96698.1"/>
    <property type="molecule type" value="Genomic_DNA"/>
</dbReference>
<dbReference type="InterPro" id="IPR027268">
    <property type="entry name" value="Peptidase_M4/M1_CTD_sf"/>
</dbReference>
<organism evidence="5 6">
    <name type="scientific">Plasmodium ovale curtisi</name>
    <dbReference type="NCBI Taxonomy" id="864141"/>
    <lineage>
        <taxon>Eukaryota</taxon>
        <taxon>Sar</taxon>
        <taxon>Alveolata</taxon>
        <taxon>Apicomplexa</taxon>
        <taxon>Aconoidasida</taxon>
        <taxon>Haemosporida</taxon>
        <taxon>Plasmodiidae</taxon>
        <taxon>Plasmodium</taxon>
        <taxon>Plasmodium (Plasmodium)</taxon>
    </lineage>
</organism>
<dbReference type="Pfam" id="PF01433">
    <property type="entry name" value="Peptidase_M1"/>
    <property type="match status" value="1"/>
</dbReference>
<feature type="domain" description="Peptidase M1 membrane alanine aminopeptidase" evidence="3">
    <location>
        <begin position="1028"/>
        <end position="1241"/>
    </location>
</feature>
<dbReference type="GO" id="GO:0005615">
    <property type="term" value="C:extracellular space"/>
    <property type="evidence" value="ECO:0007669"/>
    <property type="project" value="TreeGrafter"/>
</dbReference>
<dbReference type="PANTHER" id="PTHR11533">
    <property type="entry name" value="PROTEASE M1 ZINC METALLOPROTEASE"/>
    <property type="match status" value="1"/>
</dbReference>
<keyword evidence="2" id="KW-0472">Membrane</keyword>
<dbReference type="Proteomes" id="UP000078560">
    <property type="component" value="Unassembled WGS sequence"/>
</dbReference>
<dbReference type="SUPFAM" id="SSF55486">
    <property type="entry name" value="Metalloproteases ('zincins'), catalytic domain"/>
    <property type="match status" value="1"/>
</dbReference>
<dbReference type="Gene3D" id="1.10.390.10">
    <property type="entry name" value="Neutral Protease Domain 2"/>
    <property type="match status" value="1"/>
</dbReference>
<dbReference type="PANTHER" id="PTHR11533:SF174">
    <property type="entry name" value="PUROMYCIN-SENSITIVE AMINOPEPTIDASE-RELATED"/>
    <property type="match status" value="1"/>
</dbReference>
<accession>A0A1A8WXU3</accession>
<feature type="transmembrane region" description="Helical" evidence="2">
    <location>
        <begin position="267"/>
        <end position="292"/>
    </location>
</feature>
<feature type="transmembrane region" description="Helical" evidence="2">
    <location>
        <begin position="329"/>
        <end position="353"/>
    </location>
</feature>
<feature type="transmembrane region" description="Helical" evidence="2">
    <location>
        <begin position="373"/>
        <end position="391"/>
    </location>
</feature>
<evidence type="ECO:0000256" key="1">
    <source>
        <dbReference type="SAM" id="MobiDB-lite"/>
    </source>
</evidence>
<dbReference type="InterPro" id="IPR014782">
    <property type="entry name" value="Peptidase_M1_dom"/>
</dbReference>
<dbReference type="EMBL" id="FLQU01000481">
    <property type="protein sequence ID" value="SBS86247.1"/>
    <property type="molecule type" value="Genomic_DNA"/>
</dbReference>
<dbReference type="InterPro" id="IPR050344">
    <property type="entry name" value="Peptidase_M1_aminopeptidases"/>
</dbReference>
<feature type="transmembrane region" description="Helical" evidence="2">
    <location>
        <begin position="481"/>
        <end position="502"/>
    </location>
</feature>
<evidence type="ECO:0000313" key="7">
    <source>
        <dbReference type="Proteomes" id="UP000078560"/>
    </source>
</evidence>
<protein>
    <recommendedName>
        <fullName evidence="3">Peptidase M1 membrane alanine aminopeptidase domain-containing protein</fullName>
    </recommendedName>
</protein>
<sequence length="1620" mass="193516">MHVNVRINVNYCNLLPQKRRTKCKGYILNVNVADKDDLFIFLYKNEHLLAASYYNFKPSYFFSVDEGEINIDMTIDFKESNQVKKKNKNQEILAKANKNSISILNNFNVDREYYKKKGITSGIYHYEDIKKKDADAGEEEDKNIVTRGISENGVKMKNYRTDDSDVNCKSNNLFLVLITADQWLNYIRLKNKLEPSLKNEENYIFTSHFNCIKRYPLNQGIIKKTIKISQKNRYMLFLINNNKLVINLKGNIVFYDYKTKHLSHDFLFIPSVLYLTTFLLLILVIILTLYFIKYREKSDIFMVLNMFFFLLSTYFNYKNVNFIRDTGYMYIYFWVSANILKKVQEIISFIIYLQVSLGDMYIRSHLSRIEIQFMICFSVISFYTGIFEIFLGNFQAPRYILQAFAYLFIFIAINFTSTFLSARLSEENLSFHVAELYKKYDIYKKYRVIFFAVILKPILLIIYKVLCLSPSNIDLYSSHEFLYVFFDISFDIVLYVILFVLFRTVKPIKLLKPFLKPPWGHIILKNENGAAAFVLLKKTHKLEHTNKTVNVYLAKVAKNGQKLAIVGRELLQQAEMRLPCVEYKVHLLFLELSPILKYYGYSVMYFRQSTDGEKKIRVYIDTEHITILKVLLIFSSKWINKINTEDIIKRINCVDIPIKQFIPHGLCKIAIFFYYENGEDKVEGIYVSNVRKGLHREENSISRTHSKDNNCIHHCRNKLFYFRFQNEKKKKKFNFKKVQFENKSSYRYINTFCELFYLPLVFPCLHDNIYKVNFKLRISFHVRLKNEKAEKIYPKIPPRFTSKKLSCNHINVCSRWRKKGNRKNGKIRARWTTQQTCEHEGNKRYLINVLSPSNLVVSNSKLKRVYYSRCKGGSSAFLLTWHHYSRKGKDKKRSSNTCYVQPSLQNGGRGKSTQIGNTSVLERITHFVRYTEHFPGKRKMQWKKEKEFITYEFNSTKRIINYTFCLFIGLYHKIHFTIKGVSIYIYIEKRWGENKTKYTYFTKLLRKILHTFLKIPIFRKRLTESNFLQFMVLNKYKYAGEENHNCLTFLTPLIGVNEQDESGGDGYLRRLLLGIKRIVHEIFHILWGNCIYFKKENYLWCKEGLTRYYELKYCSIILSKIKNIQYSKLIVLLWYILEYYFYVLIIDTLNIYNHSLNMGENNVRKKNHRLNEQYSVLGWDKTNIYTKSIHHFYNTLTYNKGMHIFRMISIMCKPHFDSLINFMFYTFYNHSVSSSKIFTFIHFFFLRFRINPFILKHHNGLNKGRWLNNVTGKKIYIGSHRKKALLRDNSSPSGEMERRKKGHHERGNKSDYQYVNLFTPVLFPHTCSNFLKLTLKRSFLTYYTKLHRRNGEIGKAKHENKNENKFVQLYVRCMLKRVKMENIQENVLKSAMKSYLNVVGPPKVFFKFMKHKNKLLITQKHFYYDNYEQQFRETNTLFQVPLVFTFNKHIYKILLTKKNISIDAQLGREKYACEEEKRKMNARGCTFSIRHRNSCYFSYHFVDMFSFRYVLNAIKNNKFCKLDIFHIVVHKLLKSKENGNDEANVIGMILCLEFFKCYIHFSSYFSKIENKKIKIEIRKELLICKHESKMDKEVEFLFKDFRNYLSKILFFFKESISSLL</sequence>
<reference evidence="6 7" key="2">
    <citation type="submission" date="2016-05" db="EMBL/GenBank/DDBJ databases">
        <authorList>
            <person name="Naeem Raeece"/>
        </authorList>
    </citation>
    <scope>NUCLEOTIDE SEQUENCE [LARGE SCALE GENOMIC DNA]</scope>
</reference>
<keyword evidence="2" id="KW-1133">Transmembrane helix</keyword>
<dbReference type="GO" id="GO:0043171">
    <property type="term" value="P:peptide catabolic process"/>
    <property type="evidence" value="ECO:0007669"/>
    <property type="project" value="TreeGrafter"/>
</dbReference>
<feature type="transmembrane region" description="Helical" evidence="2">
    <location>
        <begin position="299"/>
        <end position="317"/>
    </location>
</feature>
<feature type="region of interest" description="Disordered" evidence="1">
    <location>
        <begin position="1286"/>
        <end position="1307"/>
    </location>
</feature>